<proteinExistence type="predicted"/>
<evidence type="ECO:0000256" key="2">
    <source>
        <dbReference type="SAM" id="SignalP"/>
    </source>
</evidence>
<protein>
    <submittedName>
        <fullName evidence="3">Uncharacterized protein</fullName>
    </submittedName>
</protein>
<accession>A0ABR0SY02</accession>
<reference evidence="3 4" key="1">
    <citation type="submission" date="2024-01" db="EMBL/GenBank/DDBJ databases">
        <title>Complete genome of Cladobotryum mycophilum ATHUM6906.</title>
        <authorList>
            <person name="Christinaki A.C."/>
            <person name="Myridakis A.I."/>
            <person name="Kouvelis V.N."/>
        </authorList>
    </citation>
    <scope>NUCLEOTIDE SEQUENCE [LARGE SCALE GENOMIC DNA]</scope>
    <source>
        <strain evidence="3 4">ATHUM6906</strain>
    </source>
</reference>
<comment type="caution">
    <text evidence="3">The sequence shown here is derived from an EMBL/GenBank/DDBJ whole genome shotgun (WGS) entry which is preliminary data.</text>
</comment>
<evidence type="ECO:0000256" key="1">
    <source>
        <dbReference type="SAM" id="MobiDB-lite"/>
    </source>
</evidence>
<name>A0ABR0SY02_9HYPO</name>
<keyword evidence="2" id="KW-0732">Signal</keyword>
<feature type="compositionally biased region" description="Basic and acidic residues" evidence="1">
    <location>
        <begin position="290"/>
        <end position="307"/>
    </location>
</feature>
<sequence>MESPIKALIASLFVGSAIAAAVSTHLADDCTTVTTVMVDRAPPTPWPVIMTLTEYIATTTVHRELDCHGCNFLKVRTSIVKHGKPSGAPPSSVEVVTKSEPSTFTQYHCSERIWRQGVITKHAERQLIYPTETVPSSSSPSSYPSPASLMEEKDTELEDVGLDKRTLRPPPPLKEAKDTEVKDRGLDKRTLRPPPPLEEEKLTEAKAGELSKRTLRPPPPCFPLGINPCSPRRPLFRKPPHRVPPPLGEEKDTETKDRGRDKADISDFPCLPLSPEPCRHRRPPPPPAAVKEEKGKEPDGRGLDKRTLRPPPPLEEERDIQIKNRGLDKRTLRPPPTLEEEKNTETEDHGLDKRTLRPPSPCFPLGINPCPPRRPPHRRPPPPALKEEKSTESDGLEQDATTGQPTILCHPHHIRPCKRPWQPPLMGEEDLKPQDRGLDTRGVDALAPFKDPLCSDDQGLKLCKNAHPPCTRRILRRPELKFGPTSTVWSRTITTTKIIGCGSCTAVEVDTSGFGVPPSPYSTPPSLPTPPTSTFTRISSRPRLIPLPTVTIEPRAQQSPAPTTLATSTSYPSFWSPPPGTTKTVAAADIDFPICTRRIALPADRPDSTLTIYPSTVTTTSTRFCGTCALIWSTRTIIPLAPVRYIATKIAEKPSVATALTCSSWDIEPLRPTVEPPPDPTPEPTPDPTAAPTPGLRSATNGDSYLAVTDASKEEHDEWVWT</sequence>
<feature type="region of interest" description="Disordered" evidence="1">
    <location>
        <begin position="667"/>
        <end position="722"/>
    </location>
</feature>
<feature type="compositionally biased region" description="Low complexity" evidence="1">
    <location>
        <begin position="135"/>
        <end position="148"/>
    </location>
</feature>
<feature type="signal peptide" evidence="2">
    <location>
        <begin position="1"/>
        <end position="19"/>
    </location>
</feature>
<feature type="compositionally biased region" description="Basic and acidic residues" evidence="1">
    <location>
        <begin position="248"/>
        <end position="265"/>
    </location>
</feature>
<feature type="compositionally biased region" description="Basic and acidic residues" evidence="1">
    <location>
        <begin position="174"/>
        <end position="190"/>
    </location>
</feature>
<evidence type="ECO:0000313" key="4">
    <source>
        <dbReference type="Proteomes" id="UP001338125"/>
    </source>
</evidence>
<evidence type="ECO:0000313" key="3">
    <source>
        <dbReference type="EMBL" id="KAK5996982.1"/>
    </source>
</evidence>
<dbReference type="EMBL" id="JAVFKD010000002">
    <property type="protein sequence ID" value="KAK5996982.1"/>
    <property type="molecule type" value="Genomic_DNA"/>
</dbReference>
<dbReference type="Proteomes" id="UP001338125">
    <property type="component" value="Unassembled WGS sequence"/>
</dbReference>
<feature type="chain" id="PRO_5046419714" evidence="2">
    <location>
        <begin position="20"/>
        <end position="722"/>
    </location>
</feature>
<organism evidence="3 4">
    <name type="scientific">Cladobotryum mycophilum</name>
    <dbReference type="NCBI Taxonomy" id="491253"/>
    <lineage>
        <taxon>Eukaryota</taxon>
        <taxon>Fungi</taxon>
        <taxon>Dikarya</taxon>
        <taxon>Ascomycota</taxon>
        <taxon>Pezizomycotina</taxon>
        <taxon>Sordariomycetes</taxon>
        <taxon>Hypocreomycetidae</taxon>
        <taxon>Hypocreales</taxon>
        <taxon>Hypocreaceae</taxon>
        <taxon>Cladobotryum</taxon>
    </lineage>
</organism>
<keyword evidence="4" id="KW-1185">Reference proteome</keyword>
<feature type="compositionally biased region" description="Basic and acidic residues" evidence="1">
    <location>
        <begin position="339"/>
        <end position="355"/>
    </location>
</feature>
<feature type="compositionally biased region" description="Basic and acidic residues" evidence="1">
    <location>
        <begin position="711"/>
        <end position="722"/>
    </location>
</feature>
<feature type="compositionally biased region" description="Basic and acidic residues" evidence="1">
    <location>
        <begin position="319"/>
        <end position="331"/>
    </location>
</feature>
<feature type="compositionally biased region" description="Pro residues" evidence="1">
    <location>
        <begin position="674"/>
        <end position="691"/>
    </location>
</feature>
<gene>
    <name evidence="3" type="ORF">PT974_02331</name>
</gene>
<feature type="compositionally biased region" description="Basic and acidic residues" evidence="1">
    <location>
        <begin position="198"/>
        <end position="212"/>
    </location>
</feature>
<feature type="region of interest" description="Disordered" evidence="1">
    <location>
        <begin position="129"/>
        <end position="413"/>
    </location>
</feature>